<dbReference type="Proteomes" id="UP000017973">
    <property type="component" value="Unassembled WGS sequence"/>
</dbReference>
<dbReference type="AlphaFoldDB" id="V6MCW9"/>
<protein>
    <submittedName>
        <fullName evidence="2">Uncharacterized protein</fullName>
    </submittedName>
</protein>
<sequence>MTEVDSKWWVLLGVVLAGILLAAETVMKILSIPTYNAGYILAALSFLGAMIMGTRRK</sequence>
<comment type="caution">
    <text evidence="2">The sequence shown here is derived from an EMBL/GenBank/DDBJ whole genome shotgun (WGS) entry which is preliminary data.</text>
</comment>
<proteinExistence type="predicted"/>
<organism evidence="2 3">
    <name type="scientific">Brevibacillus panacihumi W25</name>
    <dbReference type="NCBI Taxonomy" id="1408254"/>
    <lineage>
        <taxon>Bacteria</taxon>
        <taxon>Bacillati</taxon>
        <taxon>Bacillota</taxon>
        <taxon>Bacilli</taxon>
        <taxon>Bacillales</taxon>
        <taxon>Paenibacillaceae</taxon>
        <taxon>Brevibacillus</taxon>
    </lineage>
</organism>
<feature type="transmembrane region" description="Helical" evidence="1">
    <location>
        <begin position="32"/>
        <end position="52"/>
    </location>
</feature>
<dbReference type="HOGENOM" id="CLU_211367_0_0_9"/>
<dbReference type="PATRIC" id="fig|1408254.3.peg.694"/>
<dbReference type="STRING" id="1408254.T458_03455"/>
<dbReference type="EMBL" id="AYJU01000001">
    <property type="protein sequence ID" value="EST56374.1"/>
    <property type="molecule type" value="Genomic_DNA"/>
</dbReference>
<keyword evidence="1" id="KW-1133">Transmembrane helix</keyword>
<reference evidence="2 3" key="1">
    <citation type="journal article" date="2014" name="Genome Announc.">
        <title>Draft Genome Sequence of Brevibacillus panacihumi Strain W25, a Halotolerant Hydrocarbon-Degrading Bacterium.</title>
        <authorList>
            <person name="Wang X."/>
            <person name="Jin D."/>
            <person name="Zhou L."/>
            <person name="Wu L."/>
            <person name="An W."/>
            <person name="Chen Y."/>
            <person name="Zhao L."/>
        </authorList>
    </citation>
    <scope>NUCLEOTIDE SEQUENCE [LARGE SCALE GENOMIC DNA]</scope>
    <source>
        <strain evidence="2 3">W25</strain>
    </source>
</reference>
<evidence type="ECO:0000256" key="1">
    <source>
        <dbReference type="SAM" id="Phobius"/>
    </source>
</evidence>
<keyword evidence="3" id="KW-1185">Reference proteome</keyword>
<accession>V6MCW9</accession>
<keyword evidence="1" id="KW-0472">Membrane</keyword>
<evidence type="ECO:0000313" key="3">
    <source>
        <dbReference type="Proteomes" id="UP000017973"/>
    </source>
</evidence>
<keyword evidence="1" id="KW-0812">Transmembrane</keyword>
<gene>
    <name evidence="2" type="ORF">T458_03455</name>
</gene>
<name>V6MCW9_9BACL</name>
<evidence type="ECO:0000313" key="2">
    <source>
        <dbReference type="EMBL" id="EST56374.1"/>
    </source>
</evidence>